<reference evidence="2" key="1">
    <citation type="submission" date="2022-11" db="UniProtKB">
        <authorList>
            <consortium name="WormBaseParasite"/>
        </authorList>
    </citation>
    <scope>IDENTIFICATION</scope>
</reference>
<dbReference type="Proteomes" id="UP000887579">
    <property type="component" value="Unplaced"/>
</dbReference>
<protein>
    <submittedName>
        <fullName evidence="2">Uncharacterized protein</fullName>
    </submittedName>
</protein>
<evidence type="ECO:0000313" key="1">
    <source>
        <dbReference type="Proteomes" id="UP000887579"/>
    </source>
</evidence>
<name>A0AC34GSN9_9BILA</name>
<dbReference type="WBParaSite" id="ES5_v2.g7747.t1">
    <property type="protein sequence ID" value="ES5_v2.g7747.t1"/>
    <property type="gene ID" value="ES5_v2.g7747"/>
</dbReference>
<proteinExistence type="predicted"/>
<sequence length="247" mass="28640">MIYIANFVQKVNLSSTNKTIISFGENFVFAVALQKESFGFIFFIEIIKGVFEITNITATNPIGEVPIIYNKDKRTFYKSLFLDKDLEKITYTFYISANIELKEVCAVNYNLHVPVARLRLLKVYHYFKDEIVLPGYDGLKFTYFIKKIKNNESDGCDIELQVKNPYDVEIEGKKDDFVVERCGTKDIDLYLSFVFYPTILQSFNGNSTNVAKNAETPILHQHPALKTTPDYKTLNQSYLTYQYQMHN</sequence>
<evidence type="ECO:0000313" key="2">
    <source>
        <dbReference type="WBParaSite" id="ES5_v2.g7747.t1"/>
    </source>
</evidence>
<organism evidence="1 2">
    <name type="scientific">Panagrolaimus sp. ES5</name>
    <dbReference type="NCBI Taxonomy" id="591445"/>
    <lineage>
        <taxon>Eukaryota</taxon>
        <taxon>Metazoa</taxon>
        <taxon>Ecdysozoa</taxon>
        <taxon>Nematoda</taxon>
        <taxon>Chromadorea</taxon>
        <taxon>Rhabditida</taxon>
        <taxon>Tylenchina</taxon>
        <taxon>Panagrolaimomorpha</taxon>
        <taxon>Panagrolaimoidea</taxon>
        <taxon>Panagrolaimidae</taxon>
        <taxon>Panagrolaimus</taxon>
    </lineage>
</organism>
<accession>A0AC34GSN9</accession>